<gene>
    <name evidence="1" type="ORF">HELGO_WM40132</name>
</gene>
<proteinExistence type="predicted"/>
<sequence length="64" mass="7279">LRDPPTNIRKTPNGEVLCQLQQQQMVTVYNGTPLQHNGANWYQTQVCGSDRWGVVHESQISTVR</sequence>
<dbReference type="AlphaFoldDB" id="A0A6S6T954"/>
<evidence type="ECO:0000313" key="1">
    <source>
        <dbReference type="EMBL" id="CAA6813098.1"/>
    </source>
</evidence>
<evidence type="ECO:0008006" key="2">
    <source>
        <dbReference type="Google" id="ProtNLM"/>
    </source>
</evidence>
<reference evidence="1" key="1">
    <citation type="submission" date="2020-01" db="EMBL/GenBank/DDBJ databases">
        <authorList>
            <person name="Meier V. D."/>
            <person name="Meier V D."/>
        </authorList>
    </citation>
    <scope>NUCLEOTIDE SEQUENCE</scope>
    <source>
        <strain evidence="1">HLG_WM_MAG_08</strain>
    </source>
</reference>
<feature type="non-terminal residue" evidence="1">
    <location>
        <position position="1"/>
    </location>
</feature>
<name>A0A6S6T954_9GAMM</name>
<accession>A0A6S6T954</accession>
<protein>
    <recommendedName>
        <fullName evidence="2">SH3b domain-containing protein</fullName>
    </recommendedName>
</protein>
<organism evidence="1">
    <name type="scientific">uncultured Thiotrichaceae bacterium</name>
    <dbReference type="NCBI Taxonomy" id="298394"/>
    <lineage>
        <taxon>Bacteria</taxon>
        <taxon>Pseudomonadati</taxon>
        <taxon>Pseudomonadota</taxon>
        <taxon>Gammaproteobacteria</taxon>
        <taxon>Thiotrichales</taxon>
        <taxon>Thiotrichaceae</taxon>
        <taxon>environmental samples</taxon>
    </lineage>
</organism>
<dbReference type="EMBL" id="CACVAV010000212">
    <property type="protein sequence ID" value="CAA6813098.1"/>
    <property type="molecule type" value="Genomic_DNA"/>
</dbReference>